<dbReference type="Pfam" id="PF02875">
    <property type="entry name" value="Mur_ligase_C"/>
    <property type="match status" value="1"/>
</dbReference>
<keyword evidence="7 10" id="KW-0573">Peptidoglycan synthesis</keyword>
<dbReference type="SUPFAM" id="SSF53244">
    <property type="entry name" value="MurD-like peptide ligases, peptide-binding domain"/>
    <property type="match status" value="1"/>
</dbReference>
<evidence type="ECO:0000259" key="12">
    <source>
        <dbReference type="Pfam" id="PF01225"/>
    </source>
</evidence>
<comment type="caution">
    <text evidence="15">The sequence shown here is derived from an EMBL/GenBank/DDBJ whole genome shotgun (WGS) entry which is preliminary data.</text>
</comment>
<gene>
    <name evidence="10 15" type="primary">murF</name>
    <name evidence="15" type="ORF">ACFPM4_12250</name>
</gene>
<evidence type="ECO:0000256" key="10">
    <source>
        <dbReference type="HAMAP-Rule" id="MF_02019"/>
    </source>
</evidence>
<dbReference type="InterPro" id="IPR004101">
    <property type="entry name" value="Mur_ligase_C"/>
</dbReference>
<evidence type="ECO:0000259" key="14">
    <source>
        <dbReference type="Pfam" id="PF08245"/>
    </source>
</evidence>
<reference evidence="16" key="1">
    <citation type="journal article" date="2019" name="Int. J. Syst. Evol. Microbiol.">
        <title>The Global Catalogue of Microorganisms (GCM) 10K type strain sequencing project: providing services to taxonomists for standard genome sequencing and annotation.</title>
        <authorList>
            <consortium name="The Broad Institute Genomics Platform"/>
            <consortium name="The Broad Institute Genome Sequencing Center for Infectious Disease"/>
            <person name="Wu L."/>
            <person name="Ma J."/>
        </authorList>
    </citation>
    <scope>NUCLEOTIDE SEQUENCE [LARGE SCALE GENOMIC DNA]</scope>
    <source>
        <strain evidence="16">CGMCC 1.12237</strain>
    </source>
</reference>
<keyword evidence="9 10" id="KW-0961">Cell wall biogenesis/degradation</keyword>
<dbReference type="PANTHER" id="PTHR43024">
    <property type="entry name" value="UDP-N-ACETYLMURAMOYL-TRIPEPTIDE--D-ALANYL-D-ALANINE LIGASE"/>
    <property type="match status" value="1"/>
</dbReference>
<keyword evidence="6 10" id="KW-0133">Cell shape</keyword>
<dbReference type="RefSeq" id="WP_382351989.1">
    <property type="nucleotide sequence ID" value="NZ_JBHSMC010000014.1"/>
</dbReference>
<feature type="binding site" evidence="10">
    <location>
        <begin position="113"/>
        <end position="119"/>
    </location>
    <ligand>
        <name>ATP</name>
        <dbReference type="ChEBI" id="CHEBI:30616"/>
    </ligand>
</feature>
<dbReference type="SUPFAM" id="SSF63418">
    <property type="entry name" value="MurE/MurF N-terminal domain"/>
    <property type="match status" value="1"/>
</dbReference>
<dbReference type="Pfam" id="PF01225">
    <property type="entry name" value="Mur_ligase"/>
    <property type="match status" value="1"/>
</dbReference>
<dbReference type="InterPro" id="IPR036565">
    <property type="entry name" value="Mur-like_cat_sf"/>
</dbReference>
<dbReference type="PANTHER" id="PTHR43024:SF1">
    <property type="entry name" value="UDP-N-ACETYLMURAMOYL-TRIPEPTIDE--D-ALANYL-D-ALANINE LIGASE"/>
    <property type="match status" value="1"/>
</dbReference>
<sequence length="456" mass="50060">MINRSIEQLTQMIQLKNDVSEYHHVRINGVAFDTRLIKPGNLFVPLKGEQADGHDYVDKALEQGASAVLWQKDMPNPPENTAVLMVEDTLLALQQLAKSYLDQLNVKVIGITGSNGKTTTKDIAAAVFAQKYKVHKTEGNFNNHIGLPITVLSMPEETEVAILEMGMSQKGEISVLTKIACPDVAIITNIGEAHLQDLGSRQGIAEAKLEILEGLKDNGLFIYPGDEPLLANVDAPHSFTFGETANNEFYPVDIQMDEQGSSFSVPALSESSFYLPIAGKHNILNSLAVLLAARELSISIESMKAGLKSVALSSMRMEWHDGVKNTKILNDAYNASPTSMKAVISMLESLNVERDKVVVLGDMLELGDQEINFHVQMGELINPANIKYVFTFGPLAQHIAAGARKNFPENRVFAFIDKSELITTLHDKISGNELILVKASRGMKLEEVVNSFVMEK</sequence>
<proteinExistence type="inferred from homology"/>
<dbReference type="Proteomes" id="UP001596147">
    <property type="component" value="Unassembled WGS sequence"/>
</dbReference>
<dbReference type="InterPro" id="IPR051046">
    <property type="entry name" value="MurCDEF_CellWall_CoF430Synth"/>
</dbReference>
<evidence type="ECO:0000256" key="8">
    <source>
        <dbReference type="ARBA" id="ARBA00023306"/>
    </source>
</evidence>
<dbReference type="InterPro" id="IPR036615">
    <property type="entry name" value="Mur_ligase_C_dom_sf"/>
</dbReference>
<comment type="catalytic activity">
    <reaction evidence="10 11">
        <text>D-alanyl-D-alanine + UDP-N-acetyl-alpha-D-muramoyl-L-alanyl-gamma-D-glutamyl-meso-2,6-diaminopimelate + ATP = UDP-N-acetyl-alpha-D-muramoyl-L-alanyl-gamma-D-glutamyl-meso-2,6-diaminopimeloyl-D-alanyl-D-alanine + ADP + phosphate + H(+)</text>
        <dbReference type="Rhea" id="RHEA:28374"/>
        <dbReference type="ChEBI" id="CHEBI:15378"/>
        <dbReference type="ChEBI" id="CHEBI:30616"/>
        <dbReference type="ChEBI" id="CHEBI:43474"/>
        <dbReference type="ChEBI" id="CHEBI:57822"/>
        <dbReference type="ChEBI" id="CHEBI:61386"/>
        <dbReference type="ChEBI" id="CHEBI:83905"/>
        <dbReference type="ChEBI" id="CHEBI:456216"/>
        <dbReference type="EC" id="6.3.2.10"/>
    </reaction>
</comment>
<evidence type="ECO:0000313" key="16">
    <source>
        <dbReference type="Proteomes" id="UP001596147"/>
    </source>
</evidence>
<evidence type="ECO:0000259" key="13">
    <source>
        <dbReference type="Pfam" id="PF02875"/>
    </source>
</evidence>
<dbReference type="InterPro" id="IPR005863">
    <property type="entry name" value="UDP-N-AcMur_synth"/>
</dbReference>
<keyword evidence="4 10" id="KW-0547">Nucleotide-binding</keyword>
<evidence type="ECO:0000256" key="9">
    <source>
        <dbReference type="ARBA" id="ARBA00023316"/>
    </source>
</evidence>
<evidence type="ECO:0000256" key="6">
    <source>
        <dbReference type="ARBA" id="ARBA00022960"/>
    </source>
</evidence>
<evidence type="ECO:0000256" key="4">
    <source>
        <dbReference type="ARBA" id="ARBA00022741"/>
    </source>
</evidence>
<keyword evidence="8 10" id="KW-0131">Cell cycle</keyword>
<evidence type="ECO:0000256" key="3">
    <source>
        <dbReference type="ARBA" id="ARBA00022618"/>
    </source>
</evidence>
<dbReference type="SUPFAM" id="SSF53623">
    <property type="entry name" value="MurD-like peptide ligases, catalytic domain"/>
    <property type="match status" value="1"/>
</dbReference>
<evidence type="ECO:0000256" key="1">
    <source>
        <dbReference type="ARBA" id="ARBA00022490"/>
    </source>
</evidence>
<comment type="similarity">
    <text evidence="10">Belongs to the MurCDEF family. MurF subfamily.</text>
</comment>
<evidence type="ECO:0000256" key="5">
    <source>
        <dbReference type="ARBA" id="ARBA00022840"/>
    </source>
</evidence>
<keyword evidence="5 10" id="KW-0067">ATP-binding</keyword>
<dbReference type="Pfam" id="PF08245">
    <property type="entry name" value="Mur_ligase_M"/>
    <property type="match status" value="1"/>
</dbReference>
<comment type="subcellular location">
    <subcellularLocation>
        <location evidence="10 11">Cytoplasm</location>
    </subcellularLocation>
</comment>
<feature type="domain" description="Mur ligase C-terminal" evidence="13">
    <location>
        <begin position="315"/>
        <end position="441"/>
    </location>
</feature>
<organism evidence="15 16">
    <name type="scientific">Lederbergia graminis</name>
    <dbReference type="NCBI Taxonomy" id="735518"/>
    <lineage>
        <taxon>Bacteria</taxon>
        <taxon>Bacillati</taxon>
        <taxon>Bacillota</taxon>
        <taxon>Bacilli</taxon>
        <taxon>Bacillales</taxon>
        <taxon>Bacillaceae</taxon>
        <taxon>Lederbergia</taxon>
    </lineage>
</organism>
<dbReference type="InterPro" id="IPR000713">
    <property type="entry name" value="Mur_ligase_N"/>
</dbReference>
<dbReference type="InterPro" id="IPR035911">
    <property type="entry name" value="MurE/MurF_N"/>
</dbReference>
<keyword evidence="2 10" id="KW-0436">Ligase</keyword>
<dbReference type="Gene3D" id="3.90.190.20">
    <property type="entry name" value="Mur ligase, C-terminal domain"/>
    <property type="match status" value="1"/>
</dbReference>
<evidence type="ECO:0000256" key="2">
    <source>
        <dbReference type="ARBA" id="ARBA00022598"/>
    </source>
</evidence>
<dbReference type="Gene3D" id="3.40.1390.10">
    <property type="entry name" value="MurE/MurF, N-terminal domain"/>
    <property type="match status" value="1"/>
</dbReference>
<comment type="function">
    <text evidence="10 11">Involved in cell wall formation. Catalyzes the final step in the synthesis of UDP-N-acetylmuramoyl-pentapeptide, the precursor of murein.</text>
</comment>
<comment type="pathway">
    <text evidence="10 11">Cell wall biogenesis; peptidoglycan biosynthesis.</text>
</comment>
<feature type="domain" description="Mur ligase N-terminal catalytic" evidence="12">
    <location>
        <begin position="27"/>
        <end position="100"/>
    </location>
</feature>
<evidence type="ECO:0000256" key="11">
    <source>
        <dbReference type="RuleBase" id="RU004136"/>
    </source>
</evidence>
<dbReference type="EMBL" id="JBHSMC010000014">
    <property type="protein sequence ID" value="MFC5465523.1"/>
    <property type="molecule type" value="Genomic_DNA"/>
</dbReference>
<name>A0ABW0LHZ6_9BACI</name>
<keyword evidence="3 10" id="KW-0132">Cell division</keyword>
<dbReference type="InterPro" id="IPR013221">
    <property type="entry name" value="Mur_ligase_cen"/>
</dbReference>
<keyword evidence="16" id="KW-1185">Reference proteome</keyword>
<feature type="domain" description="Mur ligase central" evidence="14">
    <location>
        <begin position="111"/>
        <end position="293"/>
    </location>
</feature>
<dbReference type="NCBIfam" id="TIGR01143">
    <property type="entry name" value="murF"/>
    <property type="match status" value="1"/>
</dbReference>
<dbReference type="Gene3D" id="3.40.1190.10">
    <property type="entry name" value="Mur-like, catalytic domain"/>
    <property type="match status" value="1"/>
</dbReference>
<keyword evidence="1 10" id="KW-0963">Cytoplasm</keyword>
<accession>A0ABW0LHZ6</accession>
<protein>
    <recommendedName>
        <fullName evidence="10 11">UDP-N-acetylmuramoyl-tripeptide--D-alanyl-D-alanine ligase</fullName>
        <ecNumber evidence="10 11">6.3.2.10</ecNumber>
    </recommendedName>
    <alternativeName>
        <fullName evidence="10">D-alanyl-D-alanine-adding enzyme</fullName>
    </alternativeName>
</protein>
<evidence type="ECO:0000313" key="15">
    <source>
        <dbReference type="EMBL" id="MFC5465523.1"/>
    </source>
</evidence>
<dbReference type="EC" id="6.3.2.10" evidence="10 11"/>
<evidence type="ECO:0000256" key="7">
    <source>
        <dbReference type="ARBA" id="ARBA00022984"/>
    </source>
</evidence>
<dbReference type="GO" id="GO:0047480">
    <property type="term" value="F:UDP-N-acetylmuramoyl-tripeptide-D-alanyl-D-alanine ligase activity"/>
    <property type="evidence" value="ECO:0007669"/>
    <property type="project" value="UniProtKB-EC"/>
</dbReference>
<dbReference type="HAMAP" id="MF_02019">
    <property type="entry name" value="MurF"/>
    <property type="match status" value="1"/>
</dbReference>